<dbReference type="Gene3D" id="3.40.50.300">
    <property type="entry name" value="P-loop containing nucleotide triphosphate hydrolases"/>
    <property type="match status" value="2"/>
</dbReference>
<dbReference type="Proteomes" id="UP000321196">
    <property type="component" value="Unassembled WGS sequence"/>
</dbReference>
<evidence type="ECO:0000256" key="4">
    <source>
        <dbReference type="ARBA" id="ARBA00022763"/>
    </source>
</evidence>
<dbReference type="PANTHER" id="PTHR11070">
    <property type="entry name" value="UVRD / RECB / PCRA DNA HELICASE FAMILY MEMBER"/>
    <property type="match status" value="1"/>
</dbReference>
<evidence type="ECO:0000256" key="1">
    <source>
        <dbReference type="ARBA" id="ARBA00009922"/>
    </source>
</evidence>
<protein>
    <recommendedName>
        <fullName evidence="13">DNA 3'-5' helicase</fullName>
        <ecNumber evidence="13">5.6.2.4</ecNumber>
    </recommendedName>
</protein>
<feature type="binding site" evidence="15">
    <location>
        <begin position="31"/>
        <end position="38"/>
    </location>
    <ligand>
        <name>ATP</name>
        <dbReference type="ChEBI" id="CHEBI:30616"/>
    </ligand>
</feature>
<organism evidence="18 19">
    <name type="scientific">Microbacterium mitrae</name>
    <dbReference type="NCBI Taxonomy" id="664640"/>
    <lineage>
        <taxon>Bacteria</taxon>
        <taxon>Bacillati</taxon>
        <taxon>Actinomycetota</taxon>
        <taxon>Actinomycetes</taxon>
        <taxon>Micrococcales</taxon>
        <taxon>Microbacteriaceae</taxon>
        <taxon>Microbacterium</taxon>
    </lineage>
</organism>
<dbReference type="Pfam" id="PF13361">
    <property type="entry name" value="UvrD_C"/>
    <property type="match status" value="1"/>
</dbReference>
<dbReference type="GO" id="GO:0043138">
    <property type="term" value="F:3'-5' DNA helicase activity"/>
    <property type="evidence" value="ECO:0007669"/>
    <property type="project" value="UniProtKB-EC"/>
</dbReference>
<dbReference type="EMBL" id="VRSW01000001">
    <property type="protein sequence ID" value="TXK05912.1"/>
    <property type="molecule type" value="Genomic_DNA"/>
</dbReference>
<dbReference type="InterPro" id="IPR000212">
    <property type="entry name" value="DNA_helicase_UvrD/REP"/>
</dbReference>
<evidence type="ECO:0000256" key="10">
    <source>
        <dbReference type="ARBA" id="ARBA00023204"/>
    </source>
</evidence>
<comment type="similarity">
    <text evidence="1">Belongs to the helicase family. UvrD subfamily.</text>
</comment>
<proteinExistence type="inferred from homology"/>
<reference evidence="18 19" key="1">
    <citation type="submission" date="2019-08" db="EMBL/GenBank/DDBJ databases">
        <authorList>
            <person name="Dong K."/>
        </authorList>
    </citation>
    <scope>NUCLEOTIDE SEQUENCE [LARGE SCALE GENOMIC DNA]</scope>
    <source>
        <strain evidence="18 19">M4-8</strain>
    </source>
</reference>
<keyword evidence="8 15" id="KW-0067">ATP-binding</keyword>
<evidence type="ECO:0000256" key="7">
    <source>
        <dbReference type="ARBA" id="ARBA00022839"/>
    </source>
</evidence>
<keyword evidence="9" id="KW-0238">DNA-binding</keyword>
<evidence type="ECO:0000256" key="12">
    <source>
        <dbReference type="ARBA" id="ARBA00034617"/>
    </source>
</evidence>
<keyword evidence="5 15" id="KW-0378">Hydrolase</keyword>
<evidence type="ECO:0000256" key="9">
    <source>
        <dbReference type="ARBA" id="ARBA00023125"/>
    </source>
</evidence>
<dbReference type="GO" id="GO:0003677">
    <property type="term" value="F:DNA binding"/>
    <property type="evidence" value="ECO:0007669"/>
    <property type="project" value="UniProtKB-KW"/>
</dbReference>
<name>A0A5C8HRJ5_9MICO</name>
<keyword evidence="4" id="KW-0227">DNA damage</keyword>
<feature type="domain" description="UvrD-like helicase ATP-binding" evidence="16">
    <location>
        <begin position="10"/>
        <end position="310"/>
    </location>
</feature>
<keyword evidence="2" id="KW-0540">Nuclease</keyword>
<dbReference type="InterPro" id="IPR038726">
    <property type="entry name" value="PDDEXK_AddAB-type"/>
</dbReference>
<comment type="caution">
    <text evidence="18">The sequence shown here is derived from an EMBL/GenBank/DDBJ whole genome shotgun (WGS) entry which is preliminary data.</text>
</comment>
<dbReference type="InterPro" id="IPR013986">
    <property type="entry name" value="DExx_box_DNA_helicase_dom_sf"/>
</dbReference>
<dbReference type="InterPro" id="IPR011604">
    <property type="entry name" value="PDDEXK-like_dom_sf"/>
</dbReference>
<dbReference type="Gene3D" id="1.10.486.10">
    <property type="entry name" value="PCRA, domain 4"/>
    <property type="match status" value="1"/>
</dbReference>
<dbReference type="SUPFAM" id="SSF52540">
    <property type="entry name" value="P-loop containing nucleoside triphosphate hydrolases"/>
    <property type="match status" value="1"/>
</dbReference>
<dbReference type="PANTHER" id="PTHR11070:SF59">
    <property type="entry name" value="DNA 3'-5' HELICASE"/>
    <property type="match status" value="1"/>
</dbReference>
<evidence type="ECO:0000313" key="18">
    <source>
        <dbReference type="EMBL" id="TXK05912.1"/>
    </source>
</evidence>
<evidence type="ECO:0000256" key="14">
    <source>
        <dbReference type="ARBA" id="ARBA00048988"/>
    </source>
</evidence>
<evidence type="ECO:0000256" key="5">
    <source>
        <dbReference type="ARBA" id="ARBA00022801"/>
    </source>
</evidence>
<dbReference type="Pfam" id="PF12705">
    <property type="entry name" value="PDDEXK_1"/>
    <property type="match status" value="1"/>
</dbReference>
<accession>A0A5C8HRJ5</accession>
<evidence type="ECO:0000256" key="11">
    <source>
        <dbReference type="ARBA" id="ARBA00023235"/>
    </source>
</evidence>
<dbReference type="Pfam" id="PF00580">
    <property type="entry name" value="UvrD-helicase"/>
    <property type="match status" value="1"/>
</dbReference>
<comment type="catalytic activity">
    <reaction evidence="14">
        <text>ATP + H2O = ADP + phosphate + H(+)</text>
        <dbReference type="Rhea" id="RHEA:13065"/>
        <dbReference type="ChEBI" id="CHEBI:15377"/>
        <dbReference type="ChEBI" id="CHEBI:15378"/>
        <dbReference type="ChEBI" id="CHEBI:30616"/>
        <dbReference type="ChEBI" id="CHEBI:43474"/>
        <dbReference type="ChEBI" id="CHEBI:456216"/>
        <dbReference type="EC" id="5.6.2.4"/>
    </reaction>
</comment>
<evidence type="ECO:0000256" key="15">
    <source>
        <dbReference type="PROSITE-ProRule" id="PRU00560"/>
    </source>
</evidence>
<dbReference type="RefSeq" id="WP_147824724.1">
    <property type="nucleotide sequence ID" value="NZ_BAAARG010000001.1"/>
</dbReference>
<keyword evidence="11" id="KW-0413">Isomerase</keyword>
<evidence type="ECO:0000256" key="3">
    <source>
        <dbReference type="ARBA" id="ARBA00022741"/>
    </source>
</evidence>
<evidence type="ECO:0000256" key="2">
    <source>
        <dbReference type="ARBA" id="ARBA00022722"/>
    </source>
</evidence>
<evidence type="ECO:0000256" key="6">
    <source>
        <dbReference type="ARBA" id="ARBA00022806"/>
    </source>
</evidence>
<dbReference type="GO" id="GO:0000725">
    <property type="term" value="P:recombinational repair"/>
    <property type="evidence" value="ECO:0007669"/>
    <property type="project" value="TreeGrafter"/>
</dbReference>
<dbReference type="Gene3D" id="1.10.10.160">
    <property type="match status" value="1"/>
</dbReference>
<dbReference type="EC" id="5.6.2.4" evidence="13"/>
<dbReference type="GO" id="GO:0005524">
    <property type="term" value="F:ATP binding"/>
    <property type="evidence" value="ECO:0007669"/>
    <property type="project" value="UniProtKB-UniRule"/>
</dbReference>
<evidence type="ECO:0000259" key="17">
    <source>
        <dbReference type="PROSITE" id="PS51217"/>
    </source>
</evidence>
<dbReference type="InterPro" id="IPR014017">
    <property type="entry name" value="DNA_helicase_UvrD-like_C"/>
</dbReference>
<dbReference type="Gene3D" id="3.90.320.10">
    <property type="match status" value="1"/>
</dbReference>
<gene>
    <name evidence="18" type="ORF">FVP60_02750</name>
</gene>
<evidence type="ECO:0000256" key="13">
    <source>
        <dbReference type="ARBA" id="ARBA00034808"/>
    </source>
</evidence>
<dbReference type="PROSITE" id="PS51198">
    <property type="entry name" value="UVRD_HELICASE_ATP_BIND"/>
    <property type="match status" value="1"/>
</dbReference>
<keyword evidence="7" id="KW-0269">Exonuclease</keyword>
<keyword evidence="19" id="KW-1185">Reference proteome</keyword>
<keyword evidence="3 15" id="KW-0547">Nucleotide-binding</keyword>
<keyword evidence="6 15" id="KW-0347">Helicase</keyword>
<dbReference type="InterPro" id="IPR014016">
    <property type="entry name" value="UvrD-like_ATP-bd"/>
</dbReference>
<dbReference type="AlphaFoldDB" id="A0A5C8HRJ5"/>
<keyword evidence="10" id="KW-0234">DNA repair</keyword>
<dbReference type="GO" id="GO:0005829">
    <property type="term" value="C:cytosol"/>
    <property type="evidence" value="ECO:0007669"/>
    <property type="project" value="TreeGrafter"/>
</dbReference>
<evidence type="ECO:0000313" key="19">
    <source>
        <dbReference type="Proteomes" id="UP000321196"/>
    </source>
</evidence>
<dbReference type="InterPro" id="IPR027417">
    <property type="entry name" value="P-loop_NTPase"/>
</dbReference>
<dbReference type="GO" id="GO:0004527">
    <property type="term" value="F:exonuclease activity"/>
    <property type="evidence" value="ECO:0007669"/>
    <property type="project" value="UniProtKB-KW"/>
</dbReference>
<dbReference type="OrthoDB" id="5240387at2"/>
<sequence length="1081" mass="115878">MPEVVAAAATWDSSQKDVLELSATANGVVIGAPGAGKTRVAIERTRRLLDSGDVAADEILMLTPSRQTATRVRDVIGVQTTVATPGALARSVGSLAFQIVRSAAAFAGAQPPQLLTGADQDRLIADLLASDAEDESVAPSRWPEGLPPAARASQVFRSELRAFLAECAQLGVTADELAAIASYAKHESWGAIASFYADYRAILAQMRSAHRESAELIAESAQLIRHASPAGAELGALARLRVVLVDDAQELTRGSIDLLFALRERGVAVMAFGDPDISSGSFRGATPQLFAELAAELGAVHVLSDAHRQTPTLQHVTRTLTQAIGVSGRVEHREAPGPAPQPDGSVTVRLADSPYAEVDLIARTLREWHVLGGLEWQQMAVIAHDTRQVSTLETELAAREVPMRAAGIQRPLGREAAVRDILRVLEIAMLAPEEWDGEELALALLSPFGGLDAVGLRRLRARLRHRELAGGGTTGAVALLARALASPLELSVIDTPEARSAERLAQALADVRAAFLRGDTAHDLLWMVWENARIFGRPLAEVWREQAASSGAVAAEASRSLDALVALFDAAKRAVERAPEAGAEAFIRELLGSDVPEDSLASPARAGTVTVMTPATALGAEYDAVVIAGVQDGVWPNVRLRGTLLDTWQLADAVEAYRRNDQHIPTPATDRRRVALHDELRLFVRAISRARSRLLVTAVDDDDMGPSALFAFLPQPSPGDDVHEHPLTLRGLVAQHRRTLTTEHAQHDESARQSAAAELALLAEEGVAGAAPQQWYGIAALSSTAPLRDPNRAMVSVSPSRMKNLQDCPVDWAIRSLGGNTSSFSTGLGTILHAAIQEVPDGNIEALTAIVESRWPELEFEADWIAEKEKKWAATLIERIAAYEKNFRTNEGERVQAEAEFEVVVPFAATSAADVYARGDDAPELPAAVLRGSIDRVERYPAELGEVLPIDPTRPGEQRVVIVDLKTGKSEKRVSNDKVTDDPQLAAYQLAMSAGAVNQVDAREGAGARLVVISQTLKDTHYRIAHQPSMTAEQQDAFVGRVVTSAQTMAADSFTANIDSHCNEERFVVCRIHTIGAVSAS</sequence>
<dbReference type="GO" id="GO:0033202">
    <property type="term" value="C:DNA helicase complex"/>
    <property type="evidence" value="ECO:0007669"/>
    <property type="project" value="TreeGrafter"/>
</dbReference>
<comment type="catalytic activity">
    <reaction evidence="12">
        <text>Couples ATP hydrolysis with the unwinding of duplex DNA by translocating in the 3'-5' direction.</text>
        <dbReference type="EC" id="5.6.2.4"/>
    </reaction>
</comment>
<feature type="domain" description="UvrD-like helicase C-terminal" evidence="17">
    <location>
        <begin position="314"/>
        <end position="619"/>
    </location>
</feature>
<evidence type="ECO:0000256" key="8">
    <source>
        <dbReference type="ARBA" id="ARBA00022840"/>
    </source>
</evidence>
<dbReference type="PROSITE" id="PS51217">
    <property type="entry name" value="UVRD_HELICASE_CTER"/>
    <property type="match status" value="1"/>
</dbReference>
<evidence type="ECO:0000259" key="16">
    <source>
        <dbReference type="PROSITE" id="PS51198"/>
    </source>
</evidence>